<dbReference type="SUPFAM" id="SSF103473">
    <property type="entry name" value="MFS general substrate transporter"/>
    <property type="match status" value="1"/>
</dbReference>
<feature type="transmembrane region" description="Helical" evidence="6">
    <location>
        <begin position="346"/>
        <end position="364"/>
    </location>
</feature>
<evidence type="ECO:0000256" key="6">
    <source>
        <dbReference type="SAM" id="Phobius"/>
    </source>
</evidence>
<accession>A0A0R2LBQ8</accession>
<dbReference type="PROSITE" id="PS50850">
    <property type="entry name" value="MFS"/>
    <property type="match status" value="1"/>
</dbReference>
<dbReference type="Gene3D" id="1.20.1250.20">
    <property type="entry name" value="MFS general substrate transporter like domains"/>
    <property type="match status" value="1"/>
</dbReference>
<evidence type="ECO:0000313" key="9">
    <source>
        <dbReference type="EMBL" id="KRN97126.1"/>
    </source>
</evidence>
<keyword evidence="4 6" id="KW-1133">Transmembrane helix</keyword>
<comment type="caution">
    <text evidence="9">The sequence shown here is derived from an EMBL/GenBank/DDBJ whole genome shotgun (WGS) entry which is preliminary data.</text>
</comment>
<keyword evidence="3 6" id="KW-0812">Transmembrane</keyword>
<feature type="transmembrane region" description="Helical" evidence="6">
    <location>
        <begin position="277"/>
        <end position="296"/>
    </location>
</feature>
<dbReference type="CDD" id="cd17339">
    <property type="entry name" value="MFS_NIMT_CynX_like"/>
    <property type="match status" value="1"/>
</dbReference>
<dbReference type="PATRIC" id="fig|348151.3.peg.41"/>
<dbReference type="PANTHER" id="PTHR23523">
    <property type="match status" value="1"/>
</dbReference>
<feature type="transmembrane region" description="Helical" evidence="6">
    <location>
        <begin position="370"/>
        <end position="389"/>
    </location>
</feature>
<evidence type="ECO:0000256" key="4">
    <source>
        <dbReference type="ARBA" id="ARBA00022989"/>
    </source>
</evidence>
<feature type="transmembrane region" description="Helical" evidence="6">
    <location>
        <begin position="213"/>
        <end position="231"/>
    </location>
</feature>
<dbReference type="InterPro" id="IPR036259">
    <property type="entry name" value="MFS_trans_sf"/>
</dbReference>
<dbReference type="InterPro" id="IPR052524">
    <property type="entry name" value="MFS_Cyanate_Porter"/>
</dbReference>
<dbReference type="AlphaFoldDB" id="A0A0R2LBQ8"/>
<feature type="transmembrane region" description="Helical" evidence="6">
    <location>
        <begin position="103"/>
        <end position="127"/>
    </location>
</feature>
<keyword evidence="10" id="KW-1185">Reference proteome</keyword>
<evidence type="ECO:0000313" key="10">
    <source>
        <dbReference type="Proteomes" id="UP000051139"/>
    </source>
</evidence>
<dbReference type="OrthoDB" id="9797740at2"/>
<evidence type="ECO:0000256" key="2">
    <source>
        <dbReference type="ARBA" id="ARBA00022448"/>
    </source>
</evidence>
<evidence type="ECO:0000259" key="7">
    <source>
        <dbReference type="PROSITE" id="PS50850"/>
    </source>
</evidence>
<feature type="transmembrane region" description="Helical" evidence="6">
    <location>
        <begin position="49"/>
        <end position="68"/>
    </location>
</feature>
<feature type="domain" description="Major facilitator superfamily (MFS) profile" evidence="7">
    <location>
        <begin position="11"/>
        <end position="394"/>
    </location>
</feature>
<dbReference type="InterPro" id="IPR011701">
    <property type="entry name" value="MFS"/>
</dbReference>
<proteinExistence type="predicted"/>
<feature type="transmembrane region" description="Helical" evidence="6">
    <location>
        <begin position="302"/>
        <end position="326"/>
    </location>
</feature>
<dbReference type="RefSeq" id="WP_057808389.1">
    <property type="nucleotide sequence ID" value="NZ_BJUD01000077.1"/>
</dbReference>
<dbReference type="EMBL" id="BJUD01000077">
    <property type="protein sequence ID" value="GEK29596.1"/>
    <property type="molecule type" value="Genomic_DNA"/>
</dbReference>
<dbReference type="Proteomes" id="UP000051139">
    <property type="component" value="Unassembled WGS sequence"/>
</dbReference>
<feature type="transmembrane region" description="Helical" evidence="6">
    <location>
        <begin position="243"/>
        <end position="265"/>
    </location>
</feature>
<comment type="subcellular location">
    <subcellularLocation>
        <location evidence="1">Cell membrane</location>
        <topology evidence="1">Multi-pass membrane protein</topology>
    </subcellularLocation>
</comment>
<feature type="transmembrane region" description="Helical" evidence="6">
    <location>
        <begin position="12"/>
        <end position="37"/>
    </location>
</feature>
<dbReference type="GO" id="GO:0005886">
    <property type="term" value="C:plasma membrane"/>
    <property type="evidence" value="ECO:0007669"/>
    <property type="project" value="UniProtKB-SubCell"/>
</dbReference>
<evidence type="ECO:0000256" key="3">
    <source>
        <dbReference type="ARBA" id="ARBA00022692"/>
    </source>
</evidence>
<sequence length="397" mass="42655">MSQETKQAVKHSSWLLLGIILLGSSLRMVITVIPPILAPIQHSLHLSSAVAGSLTTIPLLCFAVLSPIAPRVSAKIGTELALLIALVILVIGNWMRVYSATALIIGTLMVGIGVAFLNVLLPALVAANYPTKIGEMTSLYSFSMTFFSAISAGVSAPLAGKIGWQMTIQIFSLVALVNILTWFPNLRYNHKAQPEAVTESTTPRQSVWKQPTAWMMTLFMGLQSFVFYTLITWLPTLMVDRGVSANTASLLLGLYQIASLPAAYVVPIVSARVKNQFTLLMCIGAGFVIGIGGLLLPIHTIWYFAIICIILGCATTASFALAMTLFNLKTRTPQETADLSGMAQSLGYLIAAVGPISYGTLHIMLGGWNLLMGVLLVIALLTIATALYVNSKEDVFH</sequence>
<protein>
    <submittedName>
        <fullName evidence="8">MFS transporter</fullName>
    </submittedName>
    <submittedName>
        <fullName evidence="9">Major facilitator transporter</fullName>
    </submittedName>
</protein>
<evidence type="ECO:0000313" key="11">
    <source>
        <dbReference type="Proteomes" id="UP000321429"/>
    </source>
</evidence>
<keyword evidence="2" id="KW-0813">Transport</keyword>
<reference evidence="9 10" key="1">
    <citation type="journal article" date="2015" name="Genome Announc.">
        <title>Expanding the biotechnology potential of lactobacilli through comparative genomics of 213 strains and associated genera.</title>
        <authorList>
            <person name="Sun Z."/>
            <person name="Harris H.M."/>
            <person name="McCann A."/>
            <person name="Guo C."/>
            <person name="Argimon S."/>
            <person name="Zhang W."/>
            <person name="Yang X."/>
            <person name="Jeffery I.B."/>
            <person name="Cooney J.C."/>
            <person name="Kagawa T.F."/>
            <person name="Liu W."/>
            <person name="Song Y."/>
            <person name="Salvetti E."/>
            <person name="Wrobel A."/>
            <person name="Rasinkangas P."/>
            <person name="Parkhill J."/>
            <person name="Rea M.C."/>
            <person name="O'Sullivan O."/>
            <person name="Ritari J."/>
            <person name="Douillard F.P."/>
            <person name="Paul Ross R."/>
            <person name="Yang R."/>
            <person name="Briner A.E."/>
            <person name="Felis G.E."/>
            <person name="de Vos W.M."/>
            <person name="Barrangou R."/>
            <person name="Klaenhammer T.R."/>
            <person name="Caufield P.W."/>
            <person name="Cui Y."/>
            <person name="Zhang H."/>
            <person name="O'Toole P.W."/>
        </authorList>
    </citation>
    <scope>NUCLEOTIDE SEQUENCE [LARGE SCALE GENOMIC DNA]</scope>
    <source>
        <strain evidence="9 10">DSM 22696</strain>
    </source>
</reference>
<dbReference type="PANTHER" id="PTHR23523:SF2">
    <property type="entry name" value="2-NITROIMIDAZOLE TRANSPORTER"/>
    <property type="match status" value="1"/>
</dbReference>
<dbReference type="EMBL" id="JQCB01000001">
    <property type="protein sequence ID" value="KRN97126.1"/>
    <property type="molecule type" value="Genomic_DNA"/>
</dbReference>
<dbReference type="Proteomes" id="UP000321429">
    <property type="component" value="Unassembled WGS sequence"/>
</dbReference>
<gene>
    <name evidence="9" type="ORF">IV55_GL000041</name>
    <name evidence="8" type="ORF">LSI01_19070</name>
</gene>
<organism evidence="9 10">
    <name type="scientific">Furfurilactobacillus siliginis</name>
    <dbReference type="NCBI Taxonomy" id="348151"/>
    <lineage>
        <taxon>Bacteria</taxon>
        <taxon>Bacillati</taxon>
        <taxon>Bacillota</taxon>
        <taxon>Bacilli</taxon>
        <taxon>Lactobacillales</taxon>
        <taxon>Lactobacillaceae</taxon>
        <taxon>Furfurilactobacillus</taxon>
    </lineage>
</organism>
<feature type="transmembrane region" description="Helical" evidence="6">
    <location>
        <begin position="139"/>
        <end position="156"/>
    </location>
</feature>
<evidence type="ECO:0000256" key="5">
    <source>
        <dbReference type="ARBA" id="ARBA00023136"/>
    </source>
</evidence>
<feature type="transmembrane region" description="Helical" evidence="6">
    <location>
        <begin position="162"/>
        <end position="183"/>
    </location>
</feature>
<dbReference type="Pfam" id="PF07690">
    <property type="entry name" value="MFS_1"/>
    <property type="match status" value="1"/>
</dbReference>
<dbReference type="InterPro" id="IPR020846">
    <property type="entry name" value="MFS_dom"/>
</dbReference>
<keyword evidence="5 6" id="KW-0472">Membrane</keyword>
<evidence type="ECO:0000256" key="1">
    <source>
        <dbReference type="ARBA" id="ARBA00004651"/>
    </source>
</evidence>
<evidence type="ECO:0000313" key="8">
    <source>
        <dbReference type="EMBL" id="GEK29596.1"/>
    </source>
</evidence>
<reference evidence="8 11" key="2">
    <citation type="submission" date="2019-07" db="EMBL/GenBank/DDBJ databases">
        <title>Whole genome shotgun sequence of Lactobacillus siliginis NBRC 101315.</title>
        <authorList>
            <person name="Hosoyama A."/>
            <person name="Uohara A."/>
            <person name="Ohji S."/>
            <person name="Ichikawa N."/>
        </authorList>
    </citation>
    <scope>NUCLEOTIDE SEQUENCE [LARGE SCALE GENOMIC DNA]</scope>
    <source>
        <strain evidence="8 11">NBRC 101315</strain>
    </source>
</reference>
<dbReference type="STRING" id="348151.IV55_GL000041"/>
<feature type="transmembrane region" description="Helical" evidence="6">
    <location>
        <begin position="80"/>
        <end position="97"/>
    </location>
</feature>
<name>A0A0R2LBQ8_9LACO</name>
<dbReference type="GO" id="GO:0022857">
    <property type="term" value="F:transmembrane transporter activity"/>
    <property type="evidence" value="ECO:0007669"/>
    <property type="project" value="InterPro"/>
</dbReference>